<feature type="compositionally biased region" description="Polar residues" evidence="1">
    <location>
        <begin position="319"/>
        <end position="329"/>
    </location>
</feature>
<feature type="region of interest" description="Disordered" evidence="1">
    <location>
        <begin position="1"/>
        <end position="20"/>
    </location>
</feature>
<dbReference type="GO" id="GO:0010420">
    <property type="term" value="F:polyprenyldihydroxybenzoate methyltransferase activity"/>
    <property type="evidence" value="ECO:0007669"/>
    <property type="project" value="TreeGrafter"/>
</dbReference>
<dbReference type="Pfam" id="PF08241">
    <property type="entry name" value="Methyltransf_11"/>
    <property type="match status" value="1"/>
</dbReference>
<dbReference type="VEuPathDB" id="VectorBase:LOC119164360"/>
<evidence type="ECO:0000313" key="3">
    <source>
        <dbReference type="EMBL" id="KAH8031473.1"/>
    </source>
</evidence>
<reference evidence="3" key="1">
    <citation type="journal article" date="2020" name="Cell">
        <title>Large-Scale Comparative Analyses of Tick Genomes Elucidate Their Genetic Diversity and Vector Capacities.</title>
        <authorList>
            <consortium name="Tick Genome and Microbiome Consortium (TIGMIC)"/>
            <person name="Jia N."/>
            <person name="Wang J."/>
            <person name="Shi W."/>
            <person name="Du L."/>
            <person name="Sun Y."/>
            <person name="Zhan W."/>
            <person name="Jiang J.F."/>
            <person name="Wang Q."/>
            <person name="Zhang B."/>
            <person name="Ji P."/>
            <person name="Bell-Sakyi L."/>
            <person name="Cui X.M."/>
            <person name="Yuan T.T."/>
            <person name="Jiang B.G."/>
            <person name="Yang W.F."/>
            <person name="Lam T.T."/>
            <person name="Chang Q.C."/>
            <person name="Ding S.J."/>
            <person name="Wang X.J."/>
            <person name="Zhu J.G."/>
            <person name="Ruan X.D."/>
            <person name="Zhao L."/>
            <person name="Wei J.T."/>
            <person name="Ye R.Z."/>
            <person name="Que T.C."/>
            <person name="Du C.H."/>
            <person name="Zhou Y.H."/>
            <person name="Cheng J.X."/>
            <person name="Dai P.F."/>
            <person name="Guo W.B."/>
            <person name="Han X.H."/>
            <person name="Huang E.J."/>
            <person name="Li L.F."/>
            <person name="Wei W."/>
            <person name="Gao Y.C."/>
            <person name="Liu J.Z."/>
            <person name="Shao H.Z."/>
            <person name="Wang X."/>
            <person name="Wang C.C."/>
            <person name="Yang T.C."/>
            <person name="Huo Q.B."/>
            <person name="Li W."/>
            <person name="Chen H.Y."/>
            <person name="Chen S.E."/>
            <person name="Zhou L.G."/>
            <person name="Ni X.B."/>
            <person name="Tian J.H."/>
            <person name="Sheng Y."/>
            <person name="Liu T."/>
            <person name="Pan Y.S."/>
            <person name="Xia L.Y."/>
            <person name="Li J."/>
            <person name="Zhao F."/>
            <person name="Cao W.C."/>
        </authorList>
    </citation>
    <scope>NUCLEOTIDE SEQUENCE</scope>
    <source>
        <strain evidence="3">Rmic-2018</strain>
    </source>
</reference>
<dbReference type="PANTHER" id="PTHR43464:SF23">
    <property type="entry name" value="JUVENILE HORMONE ACID O-METHYLTRANSFERASE"/>
    <property type="match status" value="1"/>
</dbReference>
<evidence type="ECO:0000259" key="2">
    <source>
        <dbReference type="Pfam" id="PF08241"/>
    </source>
</evidence>
<feature type="domain" description="Methyltransferase type 11" evidence="2">
    <location>
        <begin position="70"/>
        <end position="170"/>
    </location>
</feature>
<dbReference type="InterPro" id="IPR013216">
    <property type="entry name" value="Methyltransf_11"/>
</dbReference>
<dbReference type="Gene3D" id="3.40.50.150">
    <property type="entry name" value="Vaccinia Virus protein VP39"/>
    <property type="match status" value="1"/>
</dbReference>
<evidence type="ECO:0000313" key="4">
    <source>
        <dbReference type="Proteomes" id="UP000821866"/>
    </source>
</evidence>
<dbReference type="InterPro" id="IPR029063">
    <property type="entry name" value="SAM-dependent_MTases_sf"/>
</dbReference>
<dbReference type="PANTHER" id="PTHR43464">
    <property type="entry name" value="METHYLTRANSFERASE"/>
    <property type="match status" value="1"/>
</dbReference>
<feature type="compositionally biased region" description="Polar residues" evidence="1">
    <location>
        <begin position="289"/>
        <end position="301"/>
    </location>
</feature>
<gene>
    <name evidence="3" type="ORF">HPB51_017536</name>
</gene>
<protein>
    <recommendedName>
        <fullName evidence="2">Methyltransferase type 11 domain-containing protein</fullName>
    </recommendedName>
</protein>
<feature type="region of interest" description="Disordered" evidence="1">
    <location>
        <begin position="260"/>
        <end position="329"/>
    </location>
</feature>
<keyword evidence="4" id="KW-1185">Reference proteome</keyword>
<proteinExistence type="predicted"/>
<reference evidence="3" key="2">
    <citation type="submission" date="2021-09" db="EMBL/GenBank/DDBJ databases">
        <authorList>
            <person name="Jia N."/>
            <person name="Wang J."/>
            <person name="Shi W."/>
            <person name="Du L."/>
            <person name="Sun Y."/>
            <person name="Zhan W."/>
            <person name="Jiang J."/>
            <person name="Wang Q."/>
            <person name="Zhang B."/>
            <person name="Ji P."/>
            <person name="Sakyi L.B."/>
            <person name="Cui X."/>
            <person name="Yuan T."/>
            <person name="Jiang B."/>
            <person name="Yang W."/>
            <person name="Lam T.T.-Y."/>
            <person name="Chang Q."/>
            <person name="Ding S."/>
            <person name="Wang X."/>
            <person name="Zhu J."/>
            <person name="Ruan X."/>
            <person name="Zhao L."/>
            <person name="Wei J."/>
            <person name="Que T."/>
            <person name="Du C."/>
            <person name="Cheng J."/>
            <person name="Dai P."/>
            <person name="Han X."/>
            <person name="Huang E."/>
            <person name="Gao Y."/>
            <person name="Liu J."/>
            <person name="Shao H."/>
            <person name="Ye R."/>
            <person name="Li L."/>
            <person name="Wei W."/>
            <person name="Wang X."/>
            <person name="Wang C."/>
            <person name="Huo Q."/>
            <person name="Li W."/>
            <person name="Guo W."/>
            <person name="Chen H."/>
            <person name="Chen S."/>
            <person name="Zhou L."/>
            <person name="Zhou L."/>
            <person name="Ni X."/>
            <person name="Tian J."/>
            <person name="Zhou Y."/>
            <person name="Sheng Y."/>
            <person name="Liu T."/>
            <person name="Pan Y."/>
            <person name="Xia L."/>
            <person name="Li J."/>
            <person name="Zhao F."/>
            <person name="Cao W."/>
        </authorList>
    </citation>
    <scope>NUCLEOTIDE SEQUENCE</scope>
    <source>
        <strain evidence="3">Rmic-2018</strain>
        <tissue evidence="3">Larvae</tissue>
    </source>
</reference>
<comment type="caution">
    <text evidence="3">The sequence shown here is derived from an EMBL/GenBank/DDBJ whole genome shotgun (WGS) entry which is preliminary data.</text>
</comment>
<dbReference type="Proteomes" id="UP000821866">
    <property type="component" value="Chromosome 3"/>
</dbReference>
<dbReference type="SUPFAM" id="SSF53335">
    <property type="entry name" value="S-adenosyl-L-methionine-dependent methyltransferases"/>
    <property type="match status" value="1"/>
</dbReference>
<dbReference type="AlphaFoldDB" id="A0A9J6EB44"/>
<dbReference type="CDD" id="cd02440">
    <property type="entry name" value="AdoMet_MTases"/>
    <property type="match status" value="1"/>
</dbReference>
<sequence>MPSQAGAPSGTSTIVDDHPDHCSRPNGNNVHFCVSEYAKHHRIQRKYSQFILDFCQLAFSAEPDPSQQFLDVGCGTGDFTRDVLMPQCLPCRRIVGVDCSREMVEYARRNSVHEKIGFEVLDICADVTQFLEEFGQFERVYSFFCLHWVDDITAAFKNINRLMSSTGECLLLFCAALQPAQLWKVAARTEPWAKYSETLLKAIPKTQDMKKRDMLRLVSRLLREAELFPTIMEALTSTVLDGWSEEEIIVTEAMDVEFGLPPQPSTLSAAATRKRTGHPSNAKSEDSLIHSTASNESSNEGNLVPVTRRQPKRRLEMLSLSTSKNATKT</sequence>
<evidence type="ECO:0000256" key="1">
    <source>
        <dbReference type="SAM" id="MobiDB-lite"/>
    </source>
</evidence>
<accession>A0A9J6EB44</accession>
<dbReference type="EMBL" id="JABSTU010000005">
    <property type="protein sequence ID" value="KAH8031473.1"/>
    <property type="molecule type" value="Genomic_DNA"/>
</dbReference>
<name>A0A9J6EB44_RHIMP</name>
<organism evidence="3 4">
    <name type="scientific">Rhipicephalus microplus</name>
    <name type="common">Cattle tick</name>
    <name type="synonym">Boophilus microplus</name>
    <dbReference type="NCBI Taxonomy" id="6941"/>
    <lineage>
        <taxon>Eukaryota</taxon>
        <taxon>Metazoa</taxon>
        <taxon>Ecdysozoa</taxon>
        <taxon>Arthropoda</taxon>
        <taxon>Chelicerata</taxon>
        <taxon>Arachnida</taxon>
        <taxon>Acari</taxon>
        <taxon>Parasitiformes</taxon>
        <taxon>Ixodida</taxon>
        <taxon>Ixodoidea</taxon>
        <taxon>Ixodidae</taxon>
        <taxon>Rhipicephalinae</taxon>
        <taxon>Rhipicephalus</taxon>
        <taxon>Boophilus</taxon>
    </lineage>
</organism>